<dbReference type="Proteomes" id="UP001596222">
    <property type="component" value="Unassembled WGS sequence"/>
</dbReference>
<dbReference type="InterPro" id="IPR027443">
    <property type="entry name" value="IPNS-like_sf"/>
</dbReference>
<keyword evidence="2" id="KW-0045">Antibiotic biosynthesis</keyword>
<dbReference type="Pfam" id="PF03171">
    <property type="entry name" value="2OG-FeII_Oxy"/>
    <property type="match status" value="1"/>
</dbReference>
<dbReference type="RefSeq" id="WP_382041169.1">
    <property type="nucleotide sequence ID" value="NZ_JBHSKJ010000007.1"/>
</dbReference>
<comment type="caution">
    <text evidence="5">The sequence shown here is derived from an EMBL/GenBank/DDBJ whole genome shotgun (WGS) entry which is preliminary data.</text>
</comment>
<dbReference type="InterPro" id="IPR026992">
    <property type="entry name" value="DIOX_N"/>
</dbReference>
<keyword evidence="6" id="KW-1185">Reference proteome</keyword>
<accession>A0ABV9ZWK6</accession>
<evidence type="ECO:0000256" key="1">
    <source>
        <dbReference type="ARBA" id="ARBA00004792"/>
    </source>
</evidence>
<keyword evidence="3" id="KW-0479">Metal-binding</keyword>
<reference evidence="6" key="1">
    <citation type="journal article" date="2019" name="Int. J. Syst. Evol. Microbiol.">
        <title>The Global Catalogue of Microorganisms (GCM) 10K type strain sequencing project: providing services to taxonomists for standard genome sequencing and annotation.</title>
        <authorList>
            <consortium name="The Broad Institute Genomics Platform"/>
            <consortium name="The Broad Institute Genome Sequencing Center for Infectious Disease"/>
            <person name="Wu L."/>
            <person name="Ma J."/>
        </authorList>
    </citation>
    <scope>NUCLEOTIDE SEQUENCE [LARGE SCALE GENOMIC DNA]</scope>
    <source>
        <strain evidence="6">CGMCC 4.1641</strain>
    </source>
</reference>
<dbReference type="PANTHER" id="PTHR47990">
    <property type="entry name" value="2-OXOGLUTARATE (2OG) AND FE(II)-DEPENDENT OXYGENASE SUPERFAMILY PROTEIN-RELATED"/>
    <property type="match status" value="1"/>
</dbReference>
<evidence type="ECO:0000313" key="6">
    <source>
        <dbReference type="Proteomes" id="UP001596222"/>
    </source>
</evidence>
<protein>
    <submittedName>
        <fullName evidence="5">2OG-Fe(II) oxygenase family protein</fullName>
    </submittedName>
</protein>
<dbReference type="PRINTS" id="PR00682">
    <property type="entry name" value="IPNSYNTHASE"/>
</dbReference>
<evidence type="ECO:0000256" key="2">
    <source>
        <dbReference type="ARBA" id="ARBA00023194"/>
    </source>
</evidence>
<comment type="pathway">
    <text evidence="1">Antibiotic biosynthesis.</text>
</comment>
<dbReference type="InterPro" id="IPR044861">
    <property type="entry name" value="IPNS-like_FE2OG_OXY"/>
</dbReference>
<dbReference type="PROSITE" id="PS51471">
    <property type="entry name" value="FE2OG_OXY"/>
    <property type="match status" value="1"/>
</dbReference>
<keyword evidence="3" id="KW-0408">Iron</keyword>
<evidence type="ECO:0000313" key="5">
    <source>
        <dbReference type="EMBL" id="MFC5145793.1"/>
    </source>
</evidence>
<dbReference type="Gene3D" id="2.60.120.330">
    <property type="entry name" value="B-lactam Antibiotic, Isopenicillin N Synthase, Chain"/>
    <property type="match status" value="1"/>
</dbReference>
<dbReference type="EMBL" id="JBHSKJ010000007">
    <property type="protein sequence ID" value="MFC5145793.1"/>
    <property type="molecule type" value="Genomic_DNA"/>
</dbReference>
<comment type="similarity">
    <text evidence="3">Belongs to the iron/ascorbate-dependent oxidoreductase family.</text>
</comment>
<sequence length="307" mass="33473">MSSAGSSGPAIPTVDLSSEKAVAEIGEVCRRSGFFSVRGHGIPAALVTSAFEETARFYARPLREKTEFNAGVRSQFLGYRSVGQEKSTSHAGGEACEQYRIGRTTGALASGRPADFYHEPFRRCSALFERMAVLGDTLLSACAEGLAQSSDFFDPYLKPPMHRLGLNYYKVGYGAEIANTVDYAMSPHVDHALFTVVAQDEPGLEVRGADGDWTPVPVVPDTFFVFLGDYLQRWTNGTYKAVFHRVGPVTTDRMSIQYKHRPSYSTVVAPLDPFVSAANPPRYEPFDTGSQYASLLASLIGDREAAP</sequence>
<dbReference type="Pfam" id="PF14226">
    <property type="entry name" value="DIOX_N"/>
    <property type="match status" value="1"/>
</dbReference>
<name>A0ABV9ZWK6_9ACTN</name>
<dbReference type="InterPro" id="IPR005123">
    <property type="entry name" value="Oxoglu/Fe-dep_dioxygenase_dom"/>
</dbReference>
<dbReference type="SUPFAM" id="SSF51197">
    <property type="entry name" value="Clavaminate synthase-like"/>
    <property type="match status" value="1"/>
</dbReference>
<organism evidence="5 6">
    <name type="scientific">Streptomyces aureoversilis</name>
    <dbReference type="NCBI Taxonomy" id="67277"/>
    <lineage>
        <taxon>Bacteria</taxon>
        <taxon>Bacillati</taxon>
        <taxon>Actinomycetota</taxon>
        <taxon>Actinomycetes</taxon>
        <taxon>Kitasatosporales</taxon>
        <taxon>Streptomycetaceae</taxon>
        <taxon>Streptomyces</taxon>
    </lineage>
</organism>
<gene>
    <name evidence="5" type="ORF">ACFPP6_14100</name>
</gene>
<feature type="domain" description="Fe2OG dioxygenase" evidence="4">
    <location>
        <begin position="159"/>
        <end position="262"/>
    </location>
</feature>
<keyword evidence="3" id="KW-0560">Oxidoreductase</keyword>
<proteinExistence type="inferred from homology"/>
<dbReference type="InterPro" id="IPR050231">
    <property type="entry name" value="Iron_ascorbate_oxido_reductase"/>
</dbReference>
<evidence type="ECO:0000256" key="3">
    <source>
        <dbReference type="RuleBase" id="RU003682"/>
    </source>
</evidence>
<evidence type="ECO:0000259" key="4">
    <source>
        <dbReference type="PROSITE" id="PS51471"/>
    </source>
</evidence>